<protein>
    <submittedName>
        <fullName evidence="1">Sel1 repeat protein</fullName>
    </submittedName>
</protein>
<name>R6D3G5_9BACT</name>
<comment type="caution">
    <text evidence="1">The sequence shown here is derived from an EMBL/GenBank/DDBJ whole genome shotgun (WGS) entry which is preliminary data.</text>
</comment>
<accession>R6D3G5</accession>
<dbReference type="AlphaFoldDB" id="R6D3G5"/>
<dbReference type="SUPFAM" id="SSF81901">
    <property type="entry name" value="HCP-like"/>
    <property type="match status" value="1"/>
</dbReference>
<gene>
    <name evidence="1" type="ORF">BN509_00489</name>
</gene>
<evidence type="ECO:0000313" key="2">
    <source>
        <dbReference type="Proteomes" id="UP000018362"/>
    </source>
</evidence>
<proteinExistence type="predicted"/>
<dbReference type="InterPro" id="IPR011990">
    <property type="entry name" value="TPR-like_helical_dom_sf"/>
</dbReference>
<sequence length="53" mass="6057">MYLTGEIYHKGLYGETVDLEVAYKFYQEAAELGCKEAEEVLGEGYFYSSLYGK</sequence>
<organism evidence="1 2">
    <name type="scientific">Phocaeicola coprocola CAG:162</name>
    <dbReference type="NCBI Taxonomy" id="1263040"/>
    <lineage>
        <taxon>Bacteria</taxon>
        <taxon>Pseudomonadati</taxon>
        <taxon>Bacteroidota</taxon>
        <taxon>Bacteroidia</taxon>
        <taxon>Bacteroidales</taxon>
        <taxon>Bacteroidaceae</taxon>
        <taxon>Phocaeicola</taxon>
    </lineage>
</organism>
<dbReference type="Proteomes" id="UP000018362">
    <property type="component" value="Unassembled WGS sequence"/>
</dbReference>
<dbReference type="EMBL" id="CBCJ010000201">
    <property type="protein sequence ID" value="CDA72317.1"/>
    <property type="molecule type" value="Genomic_DNA"/>
</dbReference>
<reference evidence="1" key="1">
    <citation type="submission" date="2012-11" db="EMBL/GenBank/DDBJ databases">
        <title>Dependencies among metagenomic species, viruses, plasmids and units of genetic variation.</title>
        <authorList>
            <person name="Nielsen H.B."/>
            <person name="Almeida M."/>
            <person name="Juncker A.S."/>
            <person name="Rasmussen S."/>
            <person name="Li J."/>
            <person name="Sunagawa S."/>
            <person name="Plichta D."/>
            <person name="Gautier L."/>
            <person name="Le Chatelier E."/>
            <person name="Peletier E."/>
            <person name="Bonde I."/>
            <person name="Nielsen T."/>
            <person name="Manichanh C."/>
            <person name="Arumugam M."/>
            <person name="Batto J."/>
            <person name="Santos M.B.Q.D."/>
            <person name="Blom N."/>
            <person name="Borruel N."/>
            <person name="Burgdorf K.S."/>
            <person name="Boumezbeur F."/>
            <person name="Casellas F."/>
            <person name="Dore J."/>
            <person name="Guarner F."/>
            <person name="Hansen T."/>
            <person name="Hildebrand F."/>
            <person name="Kaas R.S."/>
            <person name="Kennedy S."/>
            <person name="Kristiansen K."/>
            <person name="Kultima J.R."/>
            <person name="Leonard P."/>
            <person name="Levenez F."/>
            <person name="Lund O."/>
            <person name="Moumen B."/>
            <person name="Le Paslier D."/>
            <person name="Pons N."/>
            <person name="Pedersen O."/>
            <person name="Prifti E."/>
            <person name="Qin J."/>
            <person name="Raes J."/>
            <person name="Tap J."/>
            <person name="Tims S."/>
            <person name="Ussery D.W."/>
            <person name="Yamada T."/>
            <person name="MetaHit consortium"/>
            <person name="Renault P."/>
            <person name="Sicheritz-Ponten T."/>
            <person name="Bork P."/>
            <person name="Wang J."/>
            <person name="Brunak S."/>
            <person name="Ehrlich S.D."/>
        </authorList>
    </citation>
    <scope>NUCLEOTIDE SEQUENCE [LARGE SCALE GENOMIC DNA]</scope>
</reference>
<evidence type="ECO:0000313" key="1">
    <source>
        <dbReference type="EMBL" id="CDA72317.1"/>
    </source>
</evidence>
<dbReference type="Gene3D" id="1.25.40.10">
    <property type="entry name" value="Tetratricopeptide repeat domain"/>
    <property type="match status" value="1"/>
</dbReference>